<dbReference type="CDD" id="cd14728">
    <property type="entry name" value="Ere-like"/>
    <property type="match status" value="1"/>
</dbReference>
<dbReference type="InterPro" id="IPR052036">
    <property type="entry name" value="Hydrolase/PRTase-associated"/>
</dbReference>
<reference evidence="2" key="1">
    <citation type="submission" date="2018-12" db="EMBL/GenBank/DDBJ databases">
        <title>Tengunoibacter tsumagoiensis gen. nov., sp. nov., Dictyobacter kobayashii sp. nov., D. alpinus sp. nov., and D. joshuensis sp. nov. and description of Dictyobacteraceae fam. nov. within the order Ktedonobacterales isolated from Tengu-no-mugimeshi.</title>
        <authorList>
            <person name="Wang C.M."/>
            <person name="Zheng Y."/>
            <person name="Sakai Y."/>
            <person name="Toyoda A."/>
            <person name="Minakuchi Y."/>
            <person name="Abe K."/>
            <person name="Yokota A."/>
            <person name="Yabe S."/>
        </authorList>
    </citation>
    <scope>NUCLEOTIDE SEQUENCE [LARGE SCALE GENOMIC DNA]</scope>
    <source>
        <strain evidence="2">Uno11</strain>
    </source>
</reference>
<dbReference type="AlphaFoldDB" id="A0A402ASR5"/>
<dbReference type="Gene3D" id="3.30.1870.10">
    <property type="entry name" value="EreA-like, domain 2"/>
    <property type="match status" value="1"/>
</dbReference>
<dbReference type="EMBL" id="BIFS01000002">
    <property type="protein sequence ID" value="GCE22150.1"/>
    <property type="molecule type" value="Genomic_DNA"/>
</dbReference>
<evidence type="ECO:0000313" key="1">
    <source>
        <dbReference type="EMBL" id="GCE22150.1"/>
    </source>
</evidence>
<keyword evidence="2" id="KW-1185">Reference proteome</keyword>
<evidence type="ECO:0000313" key="2">
    <source>
        <dbReference type="Proteomes" id="UP000287188"/>
    </source>
</evidence>
<sequence>MSQHYDQPVIQAIQATGIPLETSHHTYDQLLDTIGDARFVLIGEASHGTHEFYQERAKITSRLITEKGFTAVAIEADWPDTYRVNRYVRGLSVDKTGREALSSFTRFPTWMWGNTEVLRFVDWLRQHNDMLEDQEQKVGFYGLDLYSLYTSVDAVISYLGKVNPEAAERARRRYACLEHYGGDARFYLTSLQLDSSCEKEVLKQLLELQQLIALSNQYSEESFYVDQNARLVSNAEKYYRAMLADGARSWNIRDHHMVDTLDFLLRYLDRQHIHTKVVVWAHNSHLGDARATYMGKEGEQNVGQLVRQRYEAQAFLLGFTTYTGTVTAASNWDRPAERKHVRPALEGSYESLFHYASFVLAPNFYLLLQSPDQTRSFLQEPRLERAIGVVYRPYTERASHYFEATLPEQFDAVIHLDRTHALEPLVCTPQWIQGEPEETYPTGL</sequence>
<dbReference type="Gene3D" id="1.20.1440.30">
    <property type="entry name" value="Biosynthetic Protein domain"/>
    <property type="match status" value="1"/>
</dbReference>
<dbReference type="PIRSF" id="PIRSF036794">
    <property type="entry name" value="UCP_erythr_ester"/>
    <property type="match status" value="1"/>
</dbReference>
<dbReference type="SUPFAM" id="SSF159501">
    <property type="entry name" value="EreA/ChaN-like"/>
    <property type="match status" value="1"/>
</dbReference>
<dbReference type="PANTHER" id="PTHR31299">
    <property type="entry name" value="ESTERASE, PUTATIVE (AFU_ORTHOLOGUE AFUA_1G05850)-RELATED"/>
    <property type="match status" value="1"/>
</dbReference>
<dbReference type="GO" id="GO:0046677">
    <property type="term" value="P:response to antibiotic"/>
    <property type="evidence" value="ECO:0007669"/>
    <property type="project" value="InterPro"/>
</dbReference>
<evidence type="ECO:0008006" key="3">
    <source>
        <dbReference type="Google" id="ProtNLM"/>
    </source>
</evidence>
<protein>
    <recommendedName>
        <fullName evidence="3">Erythromycin esterase</fullName>
    </recommendedName>
</protein>
<proteinExistence type="predicted"/>
<dbReference type="Proteomes" id="UP000287188">
    <property type="component" value="Unassembled WGS sequence"/>
</dbReference>
<dbReference type="RefSeq" id="WP_126554715.1">
    <property type="nucleotide sequence ID" value="NZ_BIFS01000002.1"/>
</dbReference>
<name>A0A402ASR5_9CHLR</name>
<dbReference type="Gene3D" id="3.40.1660.10">
    <property type="entry name" value="EreA-like (biosynthetic domain)"/>
    <property type="match status" value="1"/>
</dbReference>
<dbReference type="InterPro" id="IPR014622">
    <property type="entry name" value="UCP036794_erythomycin"/>
</dbReference>
<dbReference type="PANTHER" id="PTHR31299:SF0">
    <property type="entry name" value="ESTERASE, PUTATIVE (AFU_ORTHOLOGUE AFUA_1G05850)-RELATED"/>
    <property type="match status" value="1"/>
</dbReference>
<dbReference type="OrthoDB" id="9810066at2"/>
<dbReference type="InterPro" id="IPR007815">
    <property type="entry name" value="Emycin_Estase"/>
</dbReference>
<organism evidence="1 2">
    <name type="scientific">Dictyobacter kobayashii</name>
    <dbReference type="NCBI Taxonomy" id="2014872"/>
    <lineage>
        <taxon>Bacteria</taxon>
        <taxon>Bacillati</taxon>
        <taxon>Chloroflexota</taxon>
        <taxon>Ktedonobacteria</taxon>
        <taxon>Ktedonobacterales</taxon>
        <taxon>Dictyobacteraceae</taxon>
        <taxon>Dictyobacter</taxon>
    </lineage>
</organism>
<dbReference type="Pfam" id="PF05139">
    <property type="entry name" value="Erythro_esteras"/>
    <property type="match status" value="1"/>
</dbReference>
<gene>
    <name evidence="1" type="ORF">KDK_59500</name>
</gene>
<accession>A0A402ASR5</accession>
<comment type="caution">
    <text evidence="1">The sequence shown here is derived from an EMBL/GenBank/DDBJ whole genome shotgun (WGS) entry which is preliminary data.</text>
</comment>